<organism evidence="2 3">
    <name type="scientific">Cysteiniphilum litorale</name>
    <dbReference type="NCBI Taxonomy" id="2056700"/>
    <lineage>
        <taxon>Bacteria</taxon>
        <taxon>Pseudomonadati</taxon>
        <taxon>Pseudomonadota</taxon>
        <taxon>Gammaproteobacteria</taxon>
        <taxon>Thiotrichales</taxon>
        <taxon>Fastidiosibacteraceae</taxon>
        <taxon>Cysteiniphilum</taxon>
    </lineage>
</organism>
<dbReference type="EMBL" id="BMJS01000014">
    <property type="protein sequence ID" value="GGF98333.1"/>
    <property type="molecule type" value="Genomic_DNA"/>
</dbReference>
<dbReference type="RefSeq" id="WP_157968250.1">
    <property type="nucleotide sequence ID" value="NZ_BMJS01000014.1"/>
</dbReference>
<evidence type="ECO:0000259" key="1">
    <source>
        <dbReference type="Pfam" id="PF07879"/>
    </source>
</evidence>
<dbReference type="Proteomes" id="UP000636949">
    <property type="component" value="Unassembled WGS sequence"/>
</dbReference>
<comment type="caution">
    <text evidence="2">The sequence shown here is derived from an EMBL/GenBank/DDBJ whole genome shotgun (WGS) entry which is preliminary data.</text>
</comment>
<reference evidence="2" key="2">
    <citation type="submission" date="2020-09" db="EMBL/GenBank/DDBJ databases">
        <authorList>
            <person name="Sun Q."/>
            <person name="Zhou Y."/>
        </authorList>
    </citation>
    <scope>NUCLEOTIDE SEQUENCE</scope>
    <source>
        <strain evidence="2">CGMCC 1.15758</strain>
    </source>
</reference>
<evidence type="ECO:0000313" key="3">
    <source>
        <dbReference type="Proteomes" id="UP000636949"/>
    </source>
</evidence>
<dbReference type="AlphaFoldDB" id="A0A8J3E934"/>
<dbReference type="OrthoDB" id="9795345at2"/>
<gene>
    <name evidence="2" type="ORF">GCM10010995_14460</name>
</gene>
<proteinExistence type="predicted"/>
<name>A0A8J3E934_9GAMM</name>
<keyword evidence="3" id="KW-1185">Reference proteome</keyword>
<reference evidence="2" key="1">
    <citation type="journal article" date="2014" name="Int. J. Syst. Evol. Microbiol.">
        <title>Complete genome sequence of Corynebacterium casei LMG S-19264T (=DSM 44701T), isolated from a smear-ripened cheese.</title>
        <authorList>
            <consortium name="US DOE Joint Genome Institute (JGI-PGF)"/>
            <person name="Walter F."/>
            <person name="Albersmeier A."/>
            <person name="Kalinowski J."/>
            <person name="Ruckert C."/>
        </authorList>
    </citation>
    <scope>NUCLEOTIDE SEQUENCE</scope>
    <source>
        <strain evidence="2">CGMCC 1.15758</strain>
    </source>
</reference>
<protein>
    <recommendedName>
        <fullName evidence="1">PHA accumulation regulator DNA-binding N-terminal domain-containing protein</fullName>
    </recommendedName>
</protein>
<dbReference type="InterPro" id="IPR012909">
    <property type="entry name" value="PHA_DNA-bd_N"/>
</dbReference>
<accession>A0A8J3E934</accession>
<evidence type="ECO:0000313" key="2">
    <source>
        <dbReference type="EMBL" id="GGF98333.1"/>
    </source>
</evidence>
<sequence length="156" mass="18214">MEKQYDKNEVRLIKKYPNRRLYDTQDSCYITAEGVHKLIIEHENVVVVENKSGKDITRSVLMQIINDLEETSPRQMFSNEFLAHIIKSYGTDMQNTLVMCFNKTLDLYLGQKHATEAITKKSNTAMSPSDYFNTTARDNINRWQKSWDNLKSSKKP</sequence>
<feature type="domain" description="PHA accumulation regulator DNA-binding N-terminal" evidence="1">
    <location>
        <begin position="12"/>
        <end position="70"/>
    </location>
</feature>
<dbReference type="Pfam" id="PF07879">
    <property type="entry name" value="PHB_acc_N"/>
    <property type="match status" value="1"/>
</dbReference>